<organism evidence="2 3">
    <name type="scientific">Holospora elegans E1</name>
    <dbReference type="NCBI Taxonomy" id="1427503"/>
    <lineage>
        <taxon>Bacteria</taxon>
        <taxon>Pseudomonadati</taxon>
        <taxon>Pseudomonadota</taxon>
        <taxon>Alphaproteobacteria</taxon>
        <taxon>Holosporales</taxon>
        <taxon>Holosporaceae</taxon>
        <taxon>Holospora</taxon>
    </lineage>
</organism>
<dbReference type="EMBL" id="BAUP01000108">
    <property type="protein sequence ID" value="GAJ46531.1"/>
    <property type="molecule type" value="Genomic_DNA"/>
</dbReference>
<dbReference type="OrthoDB" id="9774769at2"/>
<dbReference type="InterPro" id="IPR022646">
    <property type="entry name" value="SecD/SecF_CS"/>
</dbReference>
<dbReference type="STRING" id="1427503.HE1_00866"/>
<gene>
    <name evidence="2" type="ORF">HE1_00866</name>
</gene>
<evidence type="ECO:0000256" key="1">
    <source>
        <dbReference type="SAM" id="Phobius"/>
    </source>
</evidence>
<keyword evidence="1" id="KW-1133">Transmembrane helix</keyword>
<feature type="transmembrane region" description="Helical" evidence="1">
    <location>
        <begin position="20"/>
        <end position="39"/>
    </location>
</feature>
<protein>
    <submittedName>
        <fullName evidence="2">Protein translocase subunit SecF</fullName>
    </submittedName>
</protein>
<keyword evidence="1" id="KW-0812">Transmembrane</keyword>
<proteinExistence type="predicted"/>
<name>A0A023DYJ4_9PROT</name>
<evidence type="ECO:0000313" key="2">
    <source>
        <dbReference type="EMBL" id="GAJ46531.1"/>
    </source>
</evidence>
<sequence>MALFSFSRLSLPFSLTRHLWFPITLLLSVMILMMGSLLYKGLNWGIDFKGGILLEVRFSRLPDLEKVRRFVQQSDNFGKEATIQQYGDAKRPMILIRAAEKK</sequence>
<dbReference type="AlphaFoldDB" id="A0A023DYJ4"/>
<reference evidence="2 3" key="1">
    <citation type="journal article" date="2014" name="FEMS Microbiol. Lett.">
        <title>Draft genome sequences of three Holospora species (Holospora obtusa, Holospora undulata, and Holospora elegans), endonuclear symbiotic bacteria of the ciliate Paramecium caudatum.</title>
        <authorList>
            <person name="Dohra H."/>
            <person name="Tanaka K."/>
            <person name="Suzuki T."/>
            <person name="Fujishima M."/>
            <person name="Suzuki H."/>
        </authorList>
    </citation>
    <scope>NUCLEOTIDE SEQUENCE [LARGE SCALE GENOMIC DNA]</scope>
    <source>
        <strain evidence="2 3">E1</strain>
    </source>
</reference>
<dbReference type="RefSeq" id="WP_035545148.1">
    <property type="nucleotide sequence ID" value="NZ_BAUP01000108.1"/>
</dbReference>
<accession>A0A023DYJ4</accession>
<keyword evidence="1" id="KW-0472">Membrane</keyword>
<dbReference type="Proteomes" id="UP000024842">
    <property type="component" value="Unassembled WGS sequence"/>
</dbReference>
<keyword evidence="3" id="KW-1185">Reference proteome</keyword>
<evidence type="ECO:0000313" key="3">
    <source>
        <dbReference type="Proteomes" id="UP000024842"/>
    </source>
</evidence>
<comment type="caution">
    <text evidence="2">The sequence shown here is derived from an EMBL/GenBank/DDBJ whole genome shotgun (WGS) entry which is preliminary data.</text>
</comment>
<dbReference type="Pfam" id="PF07549">
    <property type="entry name" value="Sec_GG"/>
    <property type="match status" value="1"/>
</dbReference>